<accession>A0A2H4SNL5</accession>
<dbReference type="EMBL" id="CP023325">
    <property type="protein sequence ID" value="ATY64690.1"/>
    <property type="molecule type" value="Genomic_DNA"/>
</dbReference>
<name>A0A2H4SNL5_CORMI</name>
<dbReference type="VEuPathDB" id="FungiDB:A9K55_005185"/>
<dbReference type="AlphaFoldDB" id="A0A2H4SNL5"/>
<evidence type="ECO:0000313" key="2">
    <source>
        <dbReference type="EMBL" id="ATY64690.1"/>
    </source>
</evidence>
<reference evidence="2 3" key="1">
    <citation type="journal article" date="2017" name="BMC Genomics">
        <title>Chromosome level assembly and secondary metabolite potential of the parasitic fungus Cordyceps militaris.</title>
        <authorList>
            <person name="Kramer G.J."/>
            <person name="Nodwell J.R."/>
        </authorList>
    </citation>
    <scope>NUCLEOTIDE SEQUENCE [LARGE SCALE GENOMIC DNA]</scope>
    <source>
        <strain evidence="2 3">ATCC 34164</strain>
    </source>
</reference>
<dbReference type="Proteomes" id="UP000323067">
    <property type="component" value="Chromosome v"/>
</dbReference>
<evidence type="ECO:0000256" key="1">
    <source>
        <dbReference type="SAM" id="SignalP"/>
    </source>
</evidence>
<gene>
    <name evidence="2" type="ORF">A9K55_005185</name>
</gene>
<feature type="signal peptide" evidence="1">
    <location>
        <begin position="1"/>
        <end position="18"/>
    </location>
</feature>
<feature type="chain" id="PRO_5014162036" evidence="1">
    <location>
        <begin position="19"/>
        <end position="105"/>
    </location>
</feature>
<protein>
    <submittedName>
        <fullName evidence="2">Uncharacterized protein</fullName>
    </submittedName>
</protein>
<dbReference type="OrthoDB" id="5143402at2759"/>
<organism evidence="2 3">
    <name type="scientific">Cordyceps militaris</name>
    <name type="common">Caterpillar fungus</name>
    <name type="synonym">Clavaria militaris</name>
    <dbReference type="NCBI Taxonomy" id="73501"/>
    <lineage>
        <taxon>Eukaryota</taxon>
        <taxon>Fungi</taxon>
        <taxon>Dikarya</taxon>
        <taxon>Ascomycota</taxon>
        <taxon>Pezizomycotina</taxon>
        <taxon>Sordariomycetes</taxon>
        <taxon>Hypocreomycetidae</taxon>
        <taxon>Hypocreales</taxon>
        <taxon>Cordycipitaceae</taxon>
        <taxon>Cordyceps</taxon>
    </lineage>
</organism>
<sequence length="105" mass="10614">MKFSAASAIALLVSLAAADVPCPTVTTTAEQCSTCVVKACLAISTVPVPSGCGVATATVSYPCSESRCPAGCASTSYIYSLDWHDPTETAPQPTATDGPACRPNK</sequence>
<proteinExistence type="predicted"/>
<keyword evidence="1" id="KW-0732">Signal</keyword>
<evidence type="ECO:0000313" key="3">
    <source>
        <dbReference type="Proteomes" id="UP000323067"/>
    </source>
</evidence>